<proteinExistence type="predicted"/>
<dbReference type="EMBL" id="BAABKB010000016">
    <property type="protein sequence ID" value="GAA5018936.1"/>
    <property type="molecule type" value="Genomic_DNA"/>
</dbReference>
<feature type="region of interest" description="Disordered" evidence="1">
    <location>
        <begin position="1"/>
        <end position="57"/>
    </location>
</feature>
<sequence>MLWTSASEAGEGSRVSRASTAAKATMAANASSMVSRRTGSGSTFVSRAAGDRPPEDELGFLGADLRPHIQELTFSPDRADLDDRPDLASSVLAAFPRPVPDAALPPFPPPDFADVFPSDFAVFPRAEPDADPAARLPDLTAPVRNAARTMRSSRFRLPSG</sequence>
<protein>
    <submittedName>
        <fullName evidence="2">Uncharacterized protein</fullName>
    </submittedName>
</protein>
<reference evidence="3" key="1">
    <citation type="journal article" date="2019" name="Int. J. Syst. Evol. Microbiol.">
        <title>The Global Catalogue of Microorganisms (GCM) 10K type strain sequencing project: providing services to taxonomists for standard genome sequencing and annotation.</title>
        <authorList>
            <consortium name="The Broad Institute Genomics Platform"/>
            <consortium name="The Broad Institute Genome Sequencing Center for Infectious Disease"/>
            <person name="Wu L."/>
            <person name="Ma J."/>
        </authorList>
    </citation>
    <scope>NUCLEOTIDE SEQUENCE [LARGE SCALE GENOMIC DNA]</scope>
    <source>
        <strain evidence="3">JCM 18409</strain>
    </source>
</reference>
<comment type="caution">
    <text evidence="2">The sequence shown here is derived from an EMBL/GenBank/DDBJ whole genome shotgun (WGS) entry which is preliminary data.</text>
</comment>
<evidence type="ECO:0000313" key="2">
    <source>
        <dbReference type="EMBL" id="GAA5018936.1"/>
    </source>
</evidence>
<feature type="compositionally biased region" description="Low complexity" evidence="1">
    <location>
        <begin position="16"/>
        <end position="33"/>
    </location>
</feature>
<feature type="compositionally biased region" description="Polar residues" evidence="1">
    <location>
        <begin position="34"/>
        <end position="45"/>
    </location>
</feature>
<name>A0ABP9J2U8_9ACTN</name>
<keyword evidence="3" id="KW-1185">Reference proteome</keyword>
<evidence type="ECO:0000256" key="1">
    <source>
        <dbReference type="SAM" id="MobiDB-lite"/>
    </source>
</evidence>
<dbReference type="Proteomes" id="UP001501759">
    <property type="component" value="Unassembled WGS sequence"/>
</dbReference>
<organism evidence="2 3">
    <name type="scientific">Streptomyces siamensis</name>
    <dbReference type="NCBI Taxonomy" id="1274986"/>
    <lineage>
        <taxon>Bacteria</taxon>
        <taxon>Bacillati</taxon>
        <taxon>Actinomycetota</taxon>
        <taxon>Actinomycetes</taxon>
        <taxon>Kitasatosporales</taxon>
        <taxon>Streptomycetaceae</taxon>
        <taxon>Streptomyces</taxon>
    </lineage>
</organism>
<evidence type="ECO:0000313" key="3">
    <source>
        <dbReference type="Proteomes" id="UP001501759"/>
    </source>
</evidence>
<gene>
    <name evidence="2" type="ORF">GCM10023335_47150</name>
</gene>
<accession>A0ABP9J2U8</accession>